<dbReference type="GO" id="GO:0005576">
    <property type="term" value="C:extracellular region"/>
    <property type="evidence" value="ECO:0007669"/>
    <property type="project" value="TreeGrafter"/>
</dbReference>
<evidence type="ECO:0000256" key="3">
    <source>
        <dbReference type="PIRSR" id="PIRSR633697-1"/>
    </source>
</evidence>
<dbReference type="PANTHER" id="PTHR11240">
    <property type="entry name" value="RIBONUCLEASE T2"/>
    <property type="match status" value="1"/>
</dbReference>
<keyword evidence="2" id="KW-1015">Disulfide bond</keyword>
<evidence type="ECO:0000256" key="4">
    <source>
        <dbReference type="RuleBase" id="RU004328"/>
    </source>
</evidence>
<dbReference type="InterPro" id="IPR001568">
    <property type="entry name" value="RNase_T2-like"/>
</dbReference>
<dbReference type="Proteomes" id="UP001152798">
    <property type="component" value="Chromosome 4"/>
</dbReference>
<dbReference type="InterPro" id="IPR033130">
    <property type="entry name" value="RNase_T2_His_AS_2"/>
</dbReference>
<dbReference type="AlphaFoldDB" id="A0A9P0H9M8"/>
<dbReference type="InterPro" id="IPR036430">
    <property type="entry name" value="RNase_T2-like_sf"/>
</dbReference>
<keyword evidence="5" id="KW-0732">Signal</keyword>
<dbReference type="SUPFAM" id="SSF55895">
    <property type="entry name" value="Ribonuclease Rh-like"/>
    <property type="match status" value="1"/>
</dbReference>
<dbReference type="Pfam" id="PF00445">
    <property type="entry name" value="Ribonuclease_T2"/>
    <property type="match status" value="1"/>
</dbReference>
<feature type="signal peptide" evidence="5">
    <location>
        <begin position="1"/>
        <end position="22"/>
    </location>
</feature>
<dbReference type="EMBL" id="OV725080">
    <property type="protein sequence ID" value="CAH1397864.1"/>
    <property type="molecule type" value="Genomic_DNA"/>
</dbReference>
<dbReference type="PROSITE" id="PS00531">
    <property type="entry name" value="RNASE_T2_2"/>
    <property type="match status" value="1"/>
</dbReference>
<dbReference type="Gene3D" id="3.90.730.10">
    <property type="entry name" value="Ribonuclease T2-like"/>
    <property type="match status" value="1"/>
</dbReference>
<feature type="active site" evidence="3">
    <location>
        <position position="129"/>
    </location>
</feature>
<protein>
    <submittedName>
        <fullName evidence="6">Uncharacterized protein</fullName>
    </submittedName>
</protein>
<dbReference type="OrthoDB" id="435754at2759"/>
<keyword evidence="7" id="KW-1185">Reference proteome</keyword>
<sequence>MTPKGLIASALLLLFCSASVDSFFFGPSTSGGRNWDVFVFVQNWPESVCDKWTNQRGGNTCNKYPKNHWTVHGAWPTQLGTRGPNDCDPSRKFNLAEVGGLERDLDEWWTPIQVNARKTYFWEHEWEKHGTCALPVIETQYQYFKQALDWVRQYEMGEIFRTSGIVPGGDYSFNDITEAIRRVINKTPQVICYYNRNKPSIILEVRICFSQSLQLVDCNNYSNCDRNKMIHYPTPSA</sequence>
<comment type="similarity">
    <text evidence="1 4">Belongs to the RNase T2 family.</text>
</comment>
<organism evidence="6 7">
    <name type="scientific">Nezara viridula</name>
    <name type="common">Southern green stink bug</name>
    <name type="synonym">Cimex viridulus</name>
    <dbReference type="NCBI Taxonomy" id="85310"/>
    <lineage>
        <taxon>Eukaryota</taxon>
        <taxon>Metazoa</taxon>
        <taxon>Ecdysozoa</taxon>
        <taxon>Arthropoda</taxon>
        <taxon>Hexapoda</taxon>
        <taxon>Insecta</taxon>
        <taxon>Pterygota</taxon>
        <taxon>Neoptera</taxon>
        <taxon>Paraneoptera</taxon>
        <taxon>Hemiptera</taxon>
        <taxon>Heteroptera</taxon>
        <taxon>Panheteroptera</taxon>
        <taxon>Pentatomomorpha</taxon>
        <taxon>Pentatomoidea</taxon>
        <taxon>Pentatomidae</taxon>
        <taxon>Pentatominae</taxon>
        <taxon>Nezara</taxon>
    </lineage>
</organism>
<gene>
    <name evidence="6" type="ORF">NEZAVI_LOCUS7618</name>
</gene>
<dbReference type="GO" id="GO:0033897">
    <property type="term" value="F:ribonuclease T2 activity"/>
    <property type="evidence" value="ECO:0007669"/>
    <property type="project" value="InterPro"/>
</dbReference>
<proteinExistence type="inferred from homology"/>
<evidence type="ECO:0000313" key="7">
    <source>
        <dbReference type="Proteomes" id="UP001152798"/>
    </source>
</evidence>
<dbReference type="GO" id="GO:0006401">
    <property type="term" value="P:RNA catabolic process"/>
    <property type="evidence" value="ECO:0007669"/>
    <property type="project" value="TreeGrafter"/>
</dbReference>
<dbReference type="PANTHER" id="PTHR11240:SF22">
    <property type="entry name" value="RIBONUCLEASE T2"/>
    <property type="match status" value="1"/>
</dbReference>
<name>A0A9P0H9M8_NEZVI</name>
<reference evidence="6" key="1">
    <citation type="submission" date="2022-01" db="EMBL/GenBank/DDBJ databases">
        <authorList>
            <person name="King R."/>
        </authorList>
    </citation>
    <scope>NUCLEOTIDE SEQUENCE</scope>
</reference>
<evidence type="ECO:0000256" key="5">
    <source>
        <dbReference type="SAM" id="SignalP"/>
    </source>
</evidence>
<feature type="active site" evidence="3">
    <location>
        <position position="72"/>
    </location>
</feature>
<accession>A0A9P0H9M8</accession>
<dbReference type="GO" id="GO:0003723">
    <property type="term" value="F:RNA binding"/>
    <property type="evidence" value="ECO:0007669"/>
    <property type="project" value="InterPro"/>
</dbReference>
<feature type="active site" evidence="3">
    <location>
        <position position="125"/>
    </location>
</feature>
<evidence type="ECO:0000256" key="1">
    <source>
        <dbReference type="ARBA" id="ARBA00007469"/>
    </source>
</evidence>
<dbReference type="InterPro" id="IPR033697">
    <property type="entry name" value="Ribonuclease_T2_eukaryotic"/>
</dbReference>
<evidence type="ECO:0000256" key="2">
    <source>
        <dbReference type="ARBA" id="ARBA00023157"/>
    </source>
</evidence>
<feature type="chain" id="PRO_5040259977" evidence="5">
    <location>
        <begin position="23"/>
        <end position="237"/>
    </location>
</feature>
<evidence type="ECO:0000313" key="6">
    <source>
        <dbReference type="EMBL" id="CAH1397864.1"/>
    </source>
</evidence>
<dbReference type="CDD" id="cd01061">
    <property type="entry name" value="RNase_T2_euk"/>
    <property type="match status" value="1"/>
</dbReference>